<organism evidence="1 2">
    <name type="scientific">Phreatobacter cathodiphilus</name>
    <dbReference type="NCBI Taxonomy" id="1868589"/>
    <lineage>
        <taxon>Bacteria</taxon>
        <taxon>Pseudomonadati</taxon>
        <taxon>Pseudomonadota</taxon>
        <taxon>Alphaproteobacteria</taxon>
        <taxon>Hyphomicrobiales</taxon>
        <taxon>Phreatobacteraceae</taxon>
        <taxon>Phreatobacter</taxon>
    </lineage>
</organism>
<dbReference type="KEGG" id="phr:C6569_19725"/>
<dbReference type="AlphaFoldDB" id="A0A2S0NFZ9"/>
<dbReference type="PANTHER" id="PTHR34290">
    <property type="entry name" value="SI:CH73-390P7.2"/>
    <property type="match status" value="1"/>
</dbReference>
<proteinExistence type="predicted"/>
<accession>A0A2S0NFZ9</accession>
<protein>
    <submittedName>
        <fullName evidence="1">DUF393 domain-containing protein</fullName>
    </submittedName>
</protein>
<evidence type="ECO:0000313" key="2">
    <source>
        <dbReference type="Proteomes" id="UP000237889"/>
    </source>
</evidence>
<gene>
    <name evidence="1" type="ORF">C6569_19725</name>
</gene>
<sequence length="131" mass="14702">MQPPTDKPTVYYDGSCPLCRAEIDLYRRQDGEQRLCFVDVSAADAAPAPGLTAPEAMARFHLREADGTLRSGAAAFVALWSHVPGWRWLARIARLPGVTPVLEGAYRLFLPVRPRLSRAFGRWQARRRLRA</sequence>
<dbReference type="RefSeq" id="WP_106750469.1">
    <property type="nucleotide sequence ID" value="NZ_CP027668.1"/>
</dbReference>
<dbReference type="PANTHER" id="PTHR34290:SF2">
    <property type="entry name" value="OS04G0668800 PROTEIN"/>
    <property type="match status" value="1"/>
</dbReference>
<dbReference type="Proteomes" id="UP000237889">
    <property type="component" value="Chromosome"/>
</dbReference>
<dbReference type="InterPro" id="IPR044691">
    <property type="entry name" value="DCC1_Trx"/>
</dbReference>
<dbReference type="OrthoDB" id="9801773at2"/>
<name>A0A2S0NFZ9_9HYPH</name>
<dbReference type="EMBL" id="CP027668">
    <property type="protein sequence ID" value="AVO47099.1"/>
    <property type="molecule type" value="Genomic_DNA"/>
</dbReference>
<dbReference type="InterPro" id="IPR007263">
    <property type="entry name" value="DCC1-like"/>
</dbReference>
<dbReference type="Pfam" id="PF04134">
    <property type="entry name" value="DCC1-like"/>
    <property type="match status" value="1"/>
</dbReference>
<dbReference type="GO" id="GO:0015035">
    <property type="term" value="F:protein-disulfide reductase activity"/>
    <property type="evidence" value="ECO:0007669"/>
    <property type="project" value="InterPro"/>
</dbReference>
<keyword evidence="2" id="KW-1185">Reference proteome</keyword>
<reference evidence="1 2" key="1">
    <citation type="submission" date="2018-03" db="EMBL/GenBank/DDBJ databases">
        <title>Genome sequencing of Phreatobacter sp.</title>
        <authorList>
            <person name="Kim S.-J."/>
            <person name="Heo J."/>
            <person name="Kwon S.-W."/>
        </authorList>
    </citation>
    <scope>NUCLEOTIDE SEQUENCE [LARGE SCALE GENOMIC DNA]</scope>
    <source>
        <strain evidence="1 2">S-12</strain>
    </source>
</reference>
<evidence type="ECO:0000313" key="1">
    <source>
        <dbReference type="EMBL" id="AVO47099.1"/>
    </source>
</evidence>